<gene>
    <name evidence="1" type="ORF">O6H91_01G107400</name>
</gene>
<dbReference type="EMBL" id="CM055092">
    <property type="protein sequence ID" value="KAJ7570128.1"/>
    <property type="molecule type" value="Genomic_DNA"/>
</dbReference>
<organism evidence="1 2">
    <name type="scientific">Diphasiastrum complanatum</name>
    <name type="common">Issler's clubmoss</name>
    <name type="synonym">Lycopodium complanatum</name>
    <dbReference type="NCBI Taxonomy" id="34168"/>
    <lineage>
        <taxon>Eukaryota</taxon>
        <taxon>Viridiplantae</taxon>
        <taxon>Streptophyta</taxon>
        <taxon>Embryophyta</taxon>
        <taxon>Tracheophyta</taxon>
        <taxon>Lycopodiopsida</taxon>
        <taxon>Lycopodiales</taxon>
        <taxon>Lycopodiaceae</taxon>
        <taxon>Lycopodioideae</taxon>
        <taxon>Diphasiastrum</taxon>
    </lineage>
</organism>
<comment type="caution">
    <text evidence="1">The sequence shown here is derived from an EMBL/GenBank/DDBJ whole genome shotgun (WGS) entry which is preliminary data.</text>
</comment>
<proteinExistence type="predicted"/>
<keyword evidence="2" id="KW-1185">Reference proteome</keyword>
<name>A0ACC2EUK6_DIPCM</name>
<protein>
    <submittedName>
        <fullName evidence="1">Uncharacterized protein</fullName>
    </submittedName>
</protein>
<reference evidence="2" key="1">
    <citation type="journal article" date="2024" name="Proc. Natl. Acad. Sci. U.S.A.">
        <title>Extraordinary preservation of gene collinearity over three hundred million years revealed in homosporous lycophytes.</title>
        <authorList>
            <person name="Li C."/>
            <person name="Wickell D."/>
            <person name="Kuo L.Y."/>
            <person name="Chen X."/>
            <person name="Nie B."/>
            <person name="Liao X."/>
            <person name="Peng D."/>
            <person name="Ji J."/>
            <person name="Jenkins J."/>
            <person name="Williams M."/>
            <person name="Shu S."/>
            <person name="Plott C."/>
            <person name="Barry K."/>
            <person name="Rajasekar S."/>
            <person name="Grimwood J."/>
            <person name="Han X."/>
            <person name="Sun S."/>
            <person name="Hou Z."/>
            <person name="He W."/>
            <person name="Dai G."/>
            <person name="Sun C."/>
            <person name="Schmutz J."/>
            <person name="Leebens-Mack J.H."/>
            <person name="Li F.W."/>
            <person name="Wang L."/>
        </authorList>
    </citation>
    <scope>NUCLEOTIDE SEQUENCE [LARGE SCALE GENOMIC DNA]</scope>
    <source>
        <strain evidence="2">cv. PW_Plant_1</strain>
    </source>
</reference>
<accession>A0ACC2EUK6</accession>
<evidence type="ECO:0000313" key="2">
    <source>
        <dbReference type="Proteomes" id="UP001162992"/>
    </source>
</evidence>
<evidence type="ECO:0000313" key="1">
    <source>
        <dbReference type="EMBL" id="KAJ7570128.1"/>
    </source>
</evidence>
<dbReference type="Proteomes" id="UP001162992">
    <property type="component" value="Chromosome 1"/>
</dbReference>
<sequence>MARERERENMAVRIFPSALEESVRVSLQRASDFLANPFQCCNQMDSKRCEAVQTSVTGAATKLSFLLTKQVQKVDSTFLESQSEVLKSAQGISNTNVTEQLDPWKKNSTWVDEPPSIQITVPKGSLCKLDCTFKIGIPPDAVFNIITDPDNKRVFKNIERLTYHRVLRDEGNRQLVEVEQEAIWKFLWLTGTFTVHVLVDQDRNTHTMKFELAKEGFMKRFEGSWNLEPLFVDLTNHSSNSSLVLGAQSGRVASVVKLQQIVQPSLIPPPPLSWYIRAITARTIELMIQDLQAEGKSIREGQLEEINRPNKEAPESKPLEATISHLLKMKRQSRRKANWFNKKRSRWDIGRTIY</sequence>